<keyword evidence="6" id="KW-0472">Membrane</keyword>
<accession>A0A8J8G9F5</accession>
<feature type="active site" description="Charge relay system" evidence="5">
    <location>
        <position position="183"/>
    </location>
</feature>
<organism evidence="8 9">
    <name type="scientific">Frigoriflavimonas asaccharolytica</name>
    <dbReference type="NCBI Taxonomy" id="2735899"/>
    <lineage>
        <taxon>Bacteria</taxon>
        <taxon>Pseudomonadati</taxon>
        <taxon>Bacteroidota</taxon>
        <taxon>Flavobacteriia</taxon>
        <taxon>Flavobacteriales</taxon>
        <taxon>Weeksellaceae</taxon>
        <taxon>Frigoriflavimonas</taxon>
    </lineage>
</organism>
<dbReference type="InterPro" id="IPR000209">
    <property type="entry name" value="Peptidase_S8/S53_dom"/>
</dbReference>
<dbReference type="PRINTS" id="PR00723">
    <property type="entry name" value="SUBTILISIN"/>
</dbReference>
<dbReference type="RefSeq" id="WP_173780130.1">
    <property type="nucleotide sequence ID" value="NZ_JABSNO010000023.1"/>
</dbReference>
<dbReference type="Pfam" id="PF00082">
    <property type="entry name" value="Peptidase_S8"/>
    <property type="match status" value="1"/>
</dbReference>
<dbReference type="InterPro" id="IPR036852">
    <property type="entry name" value="Peptidase_S8/S53_dom_sf"/>
</dbReference>
<dbReference type="Proteomes" id="UP000610746">
    <property type="component" value="Unassembled WGS sequence"/>
</dbReference>
<evidence type="ECO:0000256" key="4">
    <source>
        <dbReference type="ARBA" id="ARBA00022825"/>
    </source>
</evidence>
<dbReference type="InterPro" id="IPR050131">
    <property type="entry name" value="Peptidase_S8_subtilisin-like"/>
</dbReference>
<protein>
    <submittedName>
        <fullName evidence="8">Subtilisin family serine protease</fullName>
    </submittedName>
</protein>
<dbReference type="Gene3D" id="3.40.50.200">
    <property type="entry name" value="Peptidase S8/S53 domain"/>
    <property type="match status" value="1"/>
</dbReference>
<dbReference type="PROSITE" id="PS00137">
    <property type="entry name" value="SUBTILASE_HIS"/>
    <property type="match status" value="1"/>
</dbReference>
<keyword evidence="6" id="KW-1133">Transmembrane helix</keyword>
<evidence type="ECO:0000313" key="9">
    <source>
        <dbReference type="Proteomes" id="UP000610746"/>
    </source>
</evidence>
<feature type="active site" description="Charge relay system" evidence="5">
    <location>
        <position position="217"/>
    </location>
</feature>
<dbReference type="InterPro" id="IPR015500">
    <property type="entry name" value="Peptidase_S8_subtilisin-rel"/>
</dbReference>
<evidence type="ECO:0000259" key="7">
    <source>
        <dbReference type="Pfam" id="PF00082"/>
    </source>
</evidence>
<evidence type="ECO:0000256" key="5">
    <source>
        <dbReference type="PROSITE-ProRule" id="PRU01240"/>
    </source>
</evidence>
<dbReference type="GO" id="GO:0004252">
    <property type="term" value="F:serine-type endopeptidase activity"/>
    <property type="evidence" value="ECO:0007669"/>
    <property type="project" value="UniProtKB-UniRule"/>
</dbReference>
<evidence type="ECO:0000256" key="1">
    <source>
        <dbReference type="ARBA" id="ARBA00011073"/>
    </source>
</evidence>
<dbReference type="PROSITE" id="PS00138">
    <property type="entry name" value="SUBTILASE_SER"/>
    <property type="match status" value="1"/>
</dbReference>
<gene>
    <name evidence="8" type="ORF">HNQ03_002669</name>
</gene>
<dbReference type="InterPro" id="IPR023828">
    <property type="entry name" value="Peptidase_S8_Ser-AS"/>
</dbReference>
<reference evidence="8" key="1">
    <citation type="submission" date="2020-05" db="EMBL/GenBank/DDBJ databases">
        <title>Genomic Encyclopedia of Type Strains, Phase IV (KMG-V): Genome sequencing to study the core and pangenomes of soil and plant-associated prokaryotes.</title>
        <authorList>
            <person name="Whitman W."/>
        </authorList>
    </citation>
    <scope>NUCLEOTIDE SEQUENCE</scope>
    <source>
        <strain evidence="8">16F</strain>
    </source>
</reference>
<keyword evidence="9" id="KW-1185">Reference proteome</keyword>
<dbReference type="AlphaFoldDB" id="A0A8J8G9F5"/>
<dbReference type="SUPFAM" id="SSF52743">
    <property type="entry name" value="Subtilisin-like"/>
    <property type="match status" value="1"/>
</dbReference>
<evidence type="ECO:0000256" key="3">
    <source>
        <dbReference type="ARBA" id="ARBA00022801"/>
    </source>
</evidence>
<comment type="caution">
    <text evidence="8">The sequence shown here is derived from an EMBL/GenBank/DDBJ whole genome shotgun (WGS) entry which is preliminary data.</text>
</comment>
<dbReference type="PROSITE" id="PS51892">
    <property type="entry name" value="SUBTILASE"/>
    <property type="match status" value="1"/>
</dbReference>
<dbReference type="InterPro" id="IPR022398">
    <property type="entry name" value="Peptidase_S8_His-AS"/>
</dbReference>
<keyword evidence="2 5" id="KW-0645">Protease</keyword>
<dbReference type="GO" id="GO:0006508">
    <property type="term" value="P:proteolysis"/>
    <property type="evidence" value="ECO:0007669"/>
    <property type="project" value="UniProtKB-KW"/>
</dbReference>
<dbReference type="PANTHER" id="PTHR43806:SF11">
    <property type="entry name" value="CEREVISIN-RELATED"/>
    <property type="match status" value="1"/>
</dbReference>
<keyword evidence="4 5" id="KW-0720">Serine protease</keyword>
<dbReference type="EMBL" id="JABSNO010000023">
    <property type="protein sequence ID" value="NRS93578.1"/>
    <property type="molecule type" value="Genomic_DNA"/>
</dbReference>
<evidence type="ECO:0000256" key="2">
    <source>
        <dbReference type="ARBA" id="ARBA00022670"/>
    </source>
</evidence>
<dbReference type="PANTHER" id="PTHR43806">
    <property type="entry name" value="PEPTIDASE S8"/>
    <property type="match status" value="1"/>
</dbReference>
<evidence type="ECO:0000313" key="8">
    <source>
        <dbReference type="EMBL" id="NRS93578.1"/>
    </source>
</evidence>
<sequence>MNRYPTYYFVILFLAFLLSTIFWWLLLRDFNSSLIQVNTAGNYNESIYEFRPIDPDKIIVDKENNRKVISNIVNIAVKDTLSKTKDFISEFHKSYKQSDYQIIYADSTLNFIQIEVPDDQRIAFKNEIKEKMSPFELLVWDESLFSSNETNSKPDFEWFLRETNLSGSVANIDASDITIAIIDNGFDIYHPALIGRTYLPYNVIDKSENVQPRPENHGTHVASIAAGNQVSEANFHGICQTAKIMPIKIEDDNGYMTTTYIIKGILYAIKNKADVINLSLGLQSLNKISVEEQQNYMEFGAKDEESFWNEVFTYAEKNNTICVLAAGNSAMLTGVDPFQRSPKTIKVGAIDQNLQRTSFSNYGSYTTIFAPGKDILGAKPGNKFEMLEGTSMAAPIITGFVALLKSQNKKRSNAEIFALLHKNTELVNNLPILKYKTLN</sequence>
<feature type="transmembrane region" description="Helical" evidence="6">
    <location>
        <begin position="7"/>
        <end position="26"/>
    </location>
</feature>
<evidence type="ECO:0000256" key="6">
    <source>
        <dbReference type="SAM" id="Phobius"/>
    </source>
</evidence>
<comment type="similarity">
    <text evidence="1 5">Belongs to the peptidase S8 family.</text>
</comment>
<proteinExistence type="inferred from homology"/>
<feature type="domain" description="Peptidase S8/S53" evidence="7">
    <location>
        <begin position="175"/>
        <end position="424"/>
    </location>
</feature>
<feature type="active site" description="Charge relay system" evidence="5">
    <location>
        <position position="391"/>
    </location>
</feature>
<keyword evidence="6" id="KW-0812">Transmembrane</keyword>
<keyword evidence="3 5" id="KW-0378">Hydrolase</keyword>
<name>A0A8J8G9F5_9FLAO</name>